<dbReference type="RefSeq" id="WP_087021657.1">
    <property type="nucleotide sequence ID" value="NZ_NHOC01000010.1"/>
</dbReference>
<dbReference type="InterPro" id="IPR037518">
    <property type="entry name" value="MPN"/>
</dbReference>
<dbReference type="Proteomes" id="UP000194903">
    <property type="component" value="Unassembled WGS sequence"/>
</dbReference>
<evidence type="ECO:0000256" key="6">
    <source>
        <dbReference type="ARBA" id="ARBA00023049"/>
    </source>
</evidence>
<evidence type="ECO:0000256" key="3">
    <source>
        <dbReference type="ARBA" id="ARBA00022723"/>
    </source>
</evidence>
<evidence type="ECO:0000256" key="2">
    <source>
        <dbReference type="ARBA" id="ARBA00022670"/>
    </source>
</evidence>
<evidence type="ECO:0000256" key="1">
    <source>
        <dbReference type="ARBA" id="ARBA00010243"/>
    </source>
</evidence>
<keyword evidence="4" id="KW-0378">Hydrolase</keyword>
<keyword evidence="6" id="KW-0482">Metalloprotease</keyword>
<protein>
    <recommendedName>
        <fullName evidence="8">MPN domain-containing protein</fullName>
    </recommendedName>
</protein>
<evidence type="ECO:0000256" key="4">
    <source>
        <dbReference type="ARBA" id="ARBA00022801"/>
    </source>
</evidence>
<sequence length="226" mass="25378">MAGEIHQNHRARMRKRFLEHGLDNFADHEILELLLFYAIPRGDVNPLAHRLIEEFGSLAGVLEASPVDIQKVEGAGASVAALLHLMPPLFKRYQMAKLKGKQYNNTEKLSELLMSYYADKPREAAIAVLLDNNCRLIRICEIGQGSACAVKISDRELLKAVLKYNAANVVLAHNHPRGECLPSRADINETARLRALLQQVEVHLADHIIVTENHWISLSSSQDIMY</sequence>
<dbReference type="NCBIfam" id="TIGR00608">
    <property type="entry name" value="radc"/>
    <property type="match status" value="1"/>
</dbReference>
<keyword evidence="10" id="KW-1185">Reference proteome</keyword>
<evidence type="ECO:0000259" key="8">
    <source>
        <dbReference type="PROSITE" id="PS50249"/>
    </source>
</evidence>
<dbReference type="OrthoDB" id="9804482at2"/>
<dbReference type="CDD" id="cd08071">
    <property type="entry name" value="MPN_DUF2466"/>
    <property type="match status" value="1"/>
</dbReference>
<dbReference type="PANTHER" id="PTHR30471:SF3">
    <property type="entry name" value="UPF0758 PROTEIN YEES-RELATED"/>
    <property type="match status" value="1"/>
</dbReference>
<evidence type="ECO:0000256" key="7">
    <source>
        <dbReference type="RuleBase" id="RU003797"/>
    </source>
</evidence>
<dbReference type="InterPro" id="IPR025657">
    <property type="entry name" value="RadC_JAB"/>
</dbReference>
<evidence type="ECO:0000313" key="9">
    <source>
        <dbReference type="EMBL" id="OUM19792.1"/>
    </source>
</evidence>
<dbReference type="Pfam" id="PF04002">
    <property type="entry name" value="RadC"/>
    <property type="match status" value="1"/>
</dbReference>
<dbReference type="GO" id="GO:0008237">
    <property type="term" value="F:metallopeptidase activity"/>
    <property type="evidence" value="ECO:0007669"/>
    <property type="project" value="UniProtKB-KW"/>
</dbReference>
<dbReference type="InterPro" id="IPR010994">
    <property type="entry name" value="RuvA_2-like"/>
</dbReference>
<dbReference type="PROSITE" id="PS50249">
    <property type="entry name" value="MPN"/>
    <property type="match status" value="1"/>
</dbReference>
<dbReference type="PANTHER" id="PTHR30471">
    <property type="entry name" value="DNA REPAIR PROTEIN RADC"/>
    <property type="match status" value="1"/>
</dbReference>
<gene>
    <name evidence="9" type="ORF">CBW42_11575</name>
</gene>
<keyword evidence="5" id="KW-0862">Zinc</keyword>
<proteinExistence type="inferred from homology"/>
<feature type="domain" description="MPN" evidence="8">
    <location>
        <begin position="102"/>
        <end position="224"/>
    </location>
</feature>
<dbReference type="InterPro" id="IPR001405">
    <property type="entry name" value="UPF0758"/>
</dbReference>
<accession>A0A252F228</accession>
<comment type="caution">
    <text evidence="9">The sequence shown here is derived from an EMBL/GenBank/DDBJ whole genome shotgun (WGS) entry which is preliminary data.</text>
</comment>
<dbReference type="GO" id="GO:0046872">
    <property type="term" value="F:metal ion binding"/>
    <property type="evidence" value="ECO:0007669"/>
    <property type="project" value="UniProtKB-KW"/>
</dbReference>
<evidence type="ECO:0000313" key="10">
    <source>
        <dbReference type="Proteomes" id="UP000194903"/>
    </source>
</evidence>
<comment type="similarity">
    <text evidence="1 7">Belongs to the UPF0758 family.</text>
</comment>
<name>A0A252F228_9FIRM</name>
<reference evidence="9 10" key="1">
    <citation type="submission" date="2017-05" db="EMBL/GenBank/DDBJ databases">
        <title>Butyricicoccus porcorum sp. nov. a butyrate-producing bacterium from the swine intestinal tract.</title>
        <authorList>
            <person name="Trachsel J."/>
            <person name="Humphrey S."/>
            <person name="Allen H.K."/>
        </authorList>
    </citation>
    <scope>NUCLEOTIDE SEQUENCE [LARGE SCALE GENOMIC DNA]</scope>
    <source>
        <strain evidence="9">BB10</strain>
    </source>
</reference>
<evidence type="ECO:0000256" key="5">
    <source>
        <dbReference type="ARBA" id="ARBA00022833"/>
    </source>
</evidence>
<dbReference type="Gene3D" id="3.40.140.10">
    <property type="entry name" value="Cytidine Deaminase, domain 2"/>
    <property type="match status" value="1"/>
</dbReference>
<dbReference type="GO" id="GO:0006508">
    <property type="term" value="P:proteolysis"/>
    <property type="evidence" value="ECO:0007669"/>
    <property type="project" value="UniProtKB-KW"/>
</dbReference>
<dbReference type="SUPFAM" id="SSF47781">
    <property type="entry name" value="RuvA domain 2-like"/>
    <property type="match status" value="1"/>
</dbReference>
<dbReference type="SUPFAM" id="SSF102712">
    <property type="entry name" value="JAB1/MPN domain"/>
    <property type="match status" value="1"/>
</dbReference>
<dbReference type="Gene3D" id="1.10.150.20">
    <property type="entry name" value="5' to 3' exonuclease, C-terminal subdomain"/>
    <property type="match status" value="1"/>
</dbReference>
<organism evidence="9 10">
    <name type="scientific">Butyricicoccus porcorum</name>
    <dbReference type="NCBI Taxonomy" id="1945634"/>
    <lineage>
        <taxon>Bacteria</taxon>
        <taxon>Bacillati</taxon>
        <taxon>Bacillota</taxon>
        <taxon>Clostridia</taxon>
        <taxon>Eubacteriales</taxon>
        <taxon>Butyricicoccaceae</taxon>
        <taxon>Butyricicoccus</taxon>
    </lineage>
</organism>
<dbReference type="EMBL" id="NHOC01000010">
    <property type="protein sequence ID" value="OUM19792.1"/>
    <property type="molecule type" value="Genomic_DNA"/>
</dbReference>
<dbReference type="AlphaFoldDB" id="A0A252F228"/>
<keyword evidence="3" id="KW-0479">Metal-binding</keyword>
<keyword evidence="2" id="KW-0645">Protease</keyword>